<reference evidence="1" key="1">
    <citation type="submission" date="2021-05" db="EMBL/GenBank/DDBJ databases">
        <authorList>
            <person name="Pietrasiak N."/>
            <person name="Ward R."/>
            <person name="Stajich J.E."/>
            <person name="Kurbessoian T."/>
        </authorList>
    </citation>
    <scope>NUCLEOTIDE SEQUENCE</scope>
    <source>
        <strain evidence="1">JT2-VF2</strain>
    </source>
</reference>
<organism evidence="1 2">
    <name type="scientific">Mojavia pulchra JT2-VF2</name>
    <dbReference type="NCBI Taxonomy" id="287848"/>
    <lineage>
        <taxon>Bacteria</taxon>
        <taxon>Bacillati</taxon>
        <taxon>Cyanobacteriota</taxon>
        <taxon>Cyanophyceae</taxon>
        <taxon>Nostocales</taxon>
        <taxon>Nostocaceae</taxon>
    </lineage>
</organism>
<evidence type="ECO:0000313" key="1">
    <source>
        <dbReference type="EMBL" id="MBW4566084.1"/>
    </source>
</evidence>
<gene>
    <name evidence="1" type="ORF">KME32_34435</name>
</gene>
<dbReference type="EMBL" id="JAHHHN010000059">
    <property type="protein sequence ID" value="MBW4566084.1"/>
    <property type="molecule type" value="Genomic_DNA"/>
</dbReference>
<dbReference type="AlphaFoldDB" id="A0A951Q5B8"/>
<sequence length="68" mass="8059">MRLMPTPNYLPQECQQMQDICARINLVYSSGLLESVQRFLESLEKLKRAYLTELEEKVLRVLKFKIIV</sequence>
<comment type="caution">
    <text evidence="1">The sequence shown here is derived from an EMBL/GenBank/DDBJ whole genome shotgun (WGS) entry which is preliminary data.</text>
</comment>
<dbReference type="Proteomes" id="UP000715781">
    <property type="component" value="Unassembled WGS sequence"/>
</dbReference>
<name>A0A951Q5B8_9NOST</name>
<protein>
    <submittedName>
        <fullName evidence="1">Uncharacterized protein</fullName>
    </submittedName>
</protein>
<proteinExistence type="predicted"/>
<reference evidence="1" key="2">
    <citation type="journal article" date="2022" name="Microbiol. Resour. Announc.">
        <title>Metagenome Sequencing to Explore Phylogenomics of Terrestrial Cyanobacteria.</title>
        <authorList>
            <person name="Ward R.D."/>
            <person name="Stajich J.E."/>
            <person name="Johansen J.R."/>
            <person name="Huntemann M."/>
            <person name="Clum A."/>
            <person name="Foster B."/>
            <person name="Foster B."/>
            <person name="Roux S."/>
            <person name="Palaniappan K."/>
            <person name="Varghese N."/>
            <person name="Mukherjee S."/>
            <person name="Reddy T.B.K."/>
            <person name="Daum C."/>
            <person name="Copeland A."/>
            <person name="Chen I.A."/>
            <person name="Ivanova N.N."/>
            <person name="Kyrpides N.C."/>
            <person name="Shapiro N."/>
            <person name="Eloe-Fadrosh E.A."/>
            <person name="Pietrasiak N."/>
        </authorList>
    </citation>
    <scope>NUCLEOTIDE SEQUENCE</scope>
    <source>
        <strain evidence="1">JT2-VF2</strain>
    </source>
</reference>
<accession>A0A951Q5B8</accession>
<evidence type="ECO:0000313" key="2">
    <source>
        <dbReference type="Proteomes" id="UP000715781"/>
    </source>
</evidence>